<keyword evidence="2" id="KW-1133">Transmembrane helix</keyword>
<keyword evidence="1" id="KW-0175">Coiled coil</keyword>
<dbReference type="PANTHER" id="PTHR40448">
    <property type="entry name" value="TWO-COMPONENT SENSOR HISTIDINE KINASE"/>
    <property type="match status" value="1"/>
</dbReference>
<reference evidence="4 5" key="1">
    <citation type="submission" date="2021-01" db="EMBL/GenBank/DDBJ databases">
        <title>Genome public.</title>
        <authorList>
            <person name="Liu C."/>
            <person name="Sun Q."/>
        </authorList>
    </citation>
    <scope>NUCLEOTIDE SEQUENCE [LARGE SCALE GENOMIC DNA]</scope>
    <source>
        <strain evidence="4 5">YIM B02515</strain>
    </source>
</reference>
<feature type="domain" description="Sensor histidine kinase NatK-like C-terminal" evidence="3">
    <location>
        <begin position="338"/>
        <end position="441"/>
    </location>
</feature>
<evidence type="ECO:0000313" key="4">
    <source>
        <dbReference type="EMBL" id="MBL4936571.1"/>
    </source>
</evidence>
<evidence type="ECO:0000313" key="5">
    <source>
        <dbReference type="Proteomes" id="UP000632377"/>
    </source>
</evidence>
<feature type="transmembrane region" description="Helical" evidence="2">
    <location>
        <begin position="159"/>
        <end position="179"/>
    </location>
</feature>
<dbReference type="Proteomes" id="UP000632377">
    <property type="component" value="Unassembled WGS sequence"/>
</dbReference>
<keyword evidence="5" id="KW-1185">Reference proteome</keyword>
<feature type="transmembrane region" description="Helical" evidence="2">
    <location>
        <begin position="191"/>
        <end position="212"/>
    </location>
</feature>
<dbReference type="InterPro" id="IPR032834">
    <property type="entry name" value="NatK-like_C"/>
</dbReference>
<evidence type="ECO:0000256" key="2">
    <source>
        <dbReference type="SAM" id="Phobius"/>
    </source>
</evidence>
<feature type="transmembrane region" description="Helical" evidence="2">
    <location>
        <begin position="6"/>
        <end position="23"/>
    </location>
</feature>
<evidence type="ECO:0000259" key="3">
    <source>
        <dbReference type="Pfam" id="PF14501"/>
    </source>
</evidence>
<dbReference type="RefSeq" id="WP_202749329.1">
    <property type="nucleotide sequence ID" value="NZ_JAESWC010000007.1"/>
</dbReference>
<dbReference type="EMBL" id="JAESWC010000007">
    <property type="protein sequence ID" value="MBL4936571.1"/>
    <property type="molecule type" value="Genomic_DNA"/>
</dbReference>
<keyword evidence="2" id="KW-0812">Transmembrane</keyword>
<dbReference type="SUPFAM" id="SSF55874">
    <property type="entry name" value="ATPase domain of HSP90 chaperone/DNA topoisomerase II/histidine kinase"/>
    <property type="match status" value="1"/>
</dbReference>
<feature type="transmembrane region" description="Helical" evidence="2">
    <location>
        <begin position="85"/>
        <end position="106"/>
    </location>
</feature>
<dbReference type="Pfam" id="PF14501">
    <property type="entry name" value="HATPase_c_5"/>
    <property type="match status" value="1"/>
</dbReference>
<name>A0ABS1TB34_9CLOT</name>
<gene>
    <name evidence="4" type="ORF">JK636_12460</name>
</gene>
<feature type="coiled-coil region" evidence="1">
    <location>
        <begin position="226"/>
        <end position="253"/>
    </location>
</feature>
<feature type="transmembrane region" description="Helical" evidence="2">
    <location>
        <begin position="118"/>
        <end position="138"/>
    </location>
</feature>
<dbReference type="InterPro" id="IPR036890">
    <property type="entry name" value="HATPase_C_sf"/>
</dbReference>
<organism evidence="4 5">
    <name type="scientific">Clostridium rhizosphaerae</name>
    <dbReference type="NCBI Taxonomy" id="2803861"/>
    <lineage>
        <taxon>Bacteria</taxon>
        <taxon>Bacillati</taxon>
        <taxon>Bacillota</taxon>
        <taxon>Clostridia</taxon>
        <taxon>Eubacteriales</taxon>
        <taxon>Clostridiaceae</taxon>
        <taxon>Clostridium</taxon>
    </lineage>
</organism>
<proteinExistence type="predicted"/>
<protein>
    <submittedName>
        <fullName evidence="4">GHKL domain-containing protein</fullName>
    </submittedName>
</protein>
<accession>A0ABS1TB34</accession>
<dbReference type="PANTHER" id="PTHR40448:SF1">
    <property type="entry name" value="TWO-COMPONENT SENSOR HISTIDINE KINASE"/>
    <property type="match status" value="1"/>
</dbReference>
<evidence type="ECO:0000256" key="1">
    <source>
        <dbReference type="SAM" id="Coils"/>
    </source>
</evidence>
<dbReference type="Gene3D" id="3.30.565.10">
    <property type="entry name" value="Histidine kinase-like ATPase, C-terminal domain"/>
    <property type="match status" value="1"/>
</dbReference>
<comment type="caution">
    <text evidence="4">The sequence shown here is derived from an EMBL/GenBank/DDBJ whole genome shotgun (WGS) entry which is preliminary data.</text>
</comment>
<feature type="transmembrane region" description="Helical" evidence="2">
    <location>
        <begin position="57"/>
        <end position="73"/>
    </location>
</feature>
<sequence>MFSLIFVLLYSIIMSGTLVVIILNIGMKKISIKSISIYALISYLMCIVFYFNKIENLLLPVLTFCTCILLYINTKELIYSTIISIAVDFIFAISDVVVGAVTVFIFRIDYKSIISNETYYFIIGVFILLTAYTLSKIVKILSTKINMNSYSLREYLKDNFLIVIYVILGLCSIYAYTIINKKLGQNFNKVILSLYIVLIVGFFIFTTILTYISNKNIKNRLENQHKQQEYEQLKEYTNMLETVSNDLRKFKHDYLNILGTIGGYIETENIADLKNFYKDELLPESKIILDKNKNLNVLQHIKIISLKGLISSKIIAAQAKGIETNIQIVDDIENLPINLIDICRIIGILMDNAIEAAEMTDGKKINLMFLKEEESTAFFISNTCLEDTPPVNKIYEQDFSTKGKGRGLGLKIIRSIIDEKYNNILLNTKIKDNVFTQEIVILNEKNGS</sequence>
<keyword evidence="2" id="KW-0472">Membrane</keyword>
<feature type="transmembrane region" description="Helical" evidence="2">
    <location>
        <begin position="35"/>
        <end position="51"/>
    </location>
</feature>